<sequence length="38" mass="4324">MKWMPVLLTLCGFNAGQATQITYSLEFMIAELREFGGR</sequence>
<comment type="caution">
    <text evidence="1">The sequence shown here is derived from an EMBL/GenBank/DDBJ whole genome shotgun (WGS) entry which is preliminary data.</text>
</comment>
<evidence type="ECO:0000313" key="1">
    <source>
        <dbReference type="EMBL" id="SMP81127.1"/>
    </source>
</evidence>
<name>A0ABY1QUE5_9SPHN</name>
<protein>
    <submittedName>
        <fullName evidence="1">Uncharacterized protein</fullName>
    </submittedName>
</protein>
<organism evidence="1 2">
    <name type="scientific">Novosphingobium panipatense</name>
    <dbReference type="NCBI Taxonomy" id="428991"/>
    <lineage>
        <taxon>Bacteria</taxon>
        <taxon>Pseudomonadati</taxon>
        <taxon>Pseudomonadota</taxon>
        <taxon>Alphaproteobacteria</taxon>
        <taxon>Sphingomonadales</taxon>
        <taxon>Sphingomonadaceae</taxon>
        <taxon>Novosphingobium</taxon>
    </lineage>
</organism>
<accession>A0ABY1QUE5</accession>
<keyword evidence="2" id="KW-1185">Reference proteome</keyword>
<gene>
    <name evidence="1" type="ORF">SAMN06296065_11632</name>
</gene>
<evidence type="ECO:0000313" key="2">
    <source>
        <dbReference type="Proteomes" id="UP001157910"/>
    </source>
</evidence>
<proteinExistence type="predicted"/>
<dbReference type="Proteomes" id="UP001157910">
    <property type="component" value="Unassembled WGS sequence"/>
</dbReference>
<dbReference type="EMBL" id="FXUI01000016">
    <property type="protein sequence ID" value="SMP81127.1"/>
    <property type="molecule type" value="Genomic_DNA"/>
</dbReference>
<reference evidence="1 2" key="1">
    <citation type="submission" date="2017-05" db="EMBL/GenBank/DDBJ databases">
        <authorList>
            <person name="Varghese N."/>
            <person name="Submissions S."/>
        </authorList>
    </citation>
    <scope>NUCLEOTIDE SEQUENCE [LARGE SCALE GENOMIC DNA]</scope>
    <source>
        <strain evidence="1 2">SM16</strain>
    </source>
</reference>